<dbReference type="GeneID" id="55537261"/>
<evidence type="ECO:0000313" key="6">
    <source>
        <dbReference type="Proteomes" id="UP000814172"/>
    </source>
</evidence>
<dbReference type="PANTHER" id="PTHR43462">
    <property type="entry name" value="ALANYL-TRNA EDITING PROTEIN"/>
    <property type="match status" value="1"/>
</dbReference>
<feature type="domain" description="Threonyl/alanyl tRNA synthetase SAD" evidence="4">
    <location>
        <begin position="165"/>
        <end position="207"/>
    </location>
</feature>
<dbReference type="InterPro" id="IPR009000">
    <property type="entry name" value="Transl_B-barrel_sf"/>
</dbReference>
<dbReference type="GO" id="GO:0004812">
    <property type="term" value="F:aminoacyl-tRNA ligase activity"/>
    <property type="evidence" value="ECO:0007669"/>
    <property type="project" value="InterPro"/>
</dbReference>
<dbReference type="Pfam" id="PF07973">
    <property type="entry name" value="tRNA_SAD"/>
    <property type="match status" value="1"/>
</dbReference>
<sequence>MERAFWSTPYLSTLDARVLSIEGRNVEISPTIFFAESGGQESDHGTINRIEVSQATVAGERIIYALAQDPDFAVGDQVNVTIDWPRRYALMRLHFAAEIVLELFYKKFPDLQKIGAHIGQTKARIDFTLAENVSQYFPEILQEVETLVAADLPIESRFTDTARLRRCWHIDGFSQVPCGGTHLNTTGEIGKIRLKRNNIGAQKERVEIYLLD</sequence>
<keyword evidence="3" id="KW-0862">Zinc</keyword>
<dbReference type="Gene3D" id="2.40.30.130">
    <property type="match status" value="1"/>
</dbReference>
<evidence type="ECO:0000256" key="1">
    <source>
        <dbReference type="ARBA" id="ARBA00001947"/>
    </source>
</evidence>
<gene>
    <name evidence="5" type="ORF">GIW75_16610</name>
</gene>
<comment type="cofactor">
    <cofactor evidence="1">
        <name>Zn(2+)</name>
        <dbReference type="ChEBI" id="CHEBI:29105"/>
    </cofactor>
</comment>
<keyword evidence="2" id="KW-0479">Metal-binding</keyword>
<proteinExistence type="predicted"/>
<comment type="caution">
    <text evidence="5">The sequence shown here is derived from an EMBL/GenBank/DDBJ whole genome shotgun (WGS) entry which is preliminary data.</text>
</comment>
<organism evidence="5 6">
    <name type="scientific">Pseudomonas proteolytica</name>
    <dbReference type="NCBI Taxonomy" id="219574"/>
    <lineage>
        <taxon>Bacteria</taxon>
        <taxon>Pseudomonadati</taxon>
        <taxon>Pseudomonadota</taxon>
        <taxon>Gammaproteobacteria</taxon>
        <taxon>Pseudomonadales</taxon>
        <taxon>Pseudomonadaceae</taxon>
        <taxon>Pseudomonas</taxon>
    </lineage>
</organism>
<reference evidence="5 6" key="1">
    <citation type="submission" date="2019-11" db="EMBL/GenBank/DDBJ databases">
        <title>Epiphytic Pseudomonas syringae from cherry orchards.</title>
        <authorList>
            <person name="Hulin M.T."/>
        </authorList>
    </citation>
    <scope>NUCLEOTIDE SEQUENCE [LARGE SCALE GENOMIC DNA]</scope>
    <source>
        <strain evidence="5 6">PA-6-9F</strain>
    </source>
</reference>
<dbReference type="InterPro" id="IPR051335">
    <property type="entry name" value="Alanyl-tRNA_Editing_Enzymes"/>
</dbReference>
<dbReference type="PANTHER" id="PTHR43462:SF1">
    <property type="entry name" value="ALANYL-TRNA EDITING PROTEIN AARSD1"/>
    <property type="match status" value="1"/>
</dbReference>
<keyword evidence="6" id="KW-1185">Reference proteome</keyword>
<dbReference type="InterPro" id="IPR018163">
    <property type="entry name" value="Thr/Ala-tRNA-synth_IIc_edit"/>
</dbReference>
<evidence type="ECO:0000259" key="4">
    <source>
        <dbReference type="SMART" id="SM00863"/>
    </source>
</evidence>
<dbReference type="Proteomes" id="UP000814172">
    <property type="component" value="Unassembled WGS sequence"/>
</dbReference>
<accession>A0AAW5A9Q0</accession>
<dbReference type="GO" id="GO:0002161">
    <property type="term" value="F:aminoacyl-tRNA deacylase activity"/>
    <property type="evidence" value="ECO:0007669"/>
    <property type="project" value="UniProtKB-ARBA"/>
</dbReference>
<dbReference type="SUPFAM" id="SSF50447">
    <property type="entry name" value="Translation proteins"/>
    <property type="match status" value="1"/>
</dbReference>
<evidence type="ECO:0000313" key="5">
    <source>
        <dbReference type="EMBL" id="MCF5058572.1"/>
    </source>
</evidence>
<name>A0AAW5A9Q0_9PSED</name>
<evidence type="ECO:0000256" key="2">
    <source>
        <dbReference type="ARBA" id="ARBA00022723"/>
    </source>
</evidence>
<evidence type="ECO:0000256" key="3">
    <source>
        <dbReference type="ARBA" id="ARBA00022833"/>
    </source>
</evidence>
<dbReference type="GO" id="GO:0005524">
    <property type="term" value="F:ATP binding"/>
    <property type="evidence" value="ECO:0007669"/>
    <property type="project" value="InterPro"/>
</dbReference>
<dbReference type="AlphaFoldDB" id="A0AAW5A9Q0"/>
<dbReference type="SMART" id="SM00863">
    <property type="entry name" value="tRNA_SAD"/>
    <property type="match status" value="1"/>
</dbReference>
<dbReference type="EMBL" id="WKEW01000055">
    <property type="protein sequence ID" value="MCF5058572.1"/>
    <property type="molecule type" value="Genomic_DNA"/>
</dbReference>
<dbReference type="Gene3D" id="3.30.980.10">
    <property type="entry name" value="Threonyl-trna Synthetase, Chain A, domain 2"/>
    <property type="match status" value="1"/>
</dbReference>
<dbReference type="GO" id="GO:0046872">
    <property type="term" value="F:metal ion binding"/>
    <property type="evidence" value="ECO:0007669"/>
    <property type="project" value="UniProtKB-KW"/>
</dbReference>
<dbReference type="InterPro" id="IPR012947">
    <property type="entry name" value="tRNA_SAD"/>
</dbReference>
<dbReference type="SUPFAM" id="SSF55186">
    <property type="entry name" value="ThrRS/AlaRS common domain"/>
    <property type="match status" value="1"/>
</dbReference>
<dbReference type="RefSeq" id="WP_092230529.1">
    <property type="nucleotide sequence ID" value="NZ_CAXAPR010000002.1"/>
</dbReference>
<dbReference type="GO" id="GO:0043039">
    <property type="term" value="P:tRNA aminoacylation"/>
    <property type="evidence" value="ECO:0007669"/>
    <property type="project" value="InterPro"/>
</dbReference>
<protein>
    <submittedName>
        <fullName evidence="5">Alanyl-tRNA editing protein</fullName>
    </submittedName>
</protein>